<dbReference type="InterPro" id="IPR029069">
    <property type="entry name" value="HotDog_dom_sf"/>
</dbReference>
<evidence type="ECO:0000313" key="1">
    <source>
        <dbReference type="EMBL" id="MEA5454198.1"/>
    </source>
</evidence>
<gene>
    <name evidence="1" type="ORF">SPF06_05620</name>
</gene>
<protein>
    <submittedName>
        <fullName evidence="1">Thioesterase family protein</fullName>
    </submittedName>
</protein>
<accession>A0ABU5T3F2</accession>
<dbReference type="EMBL" id="JAYGGQ010000002">
    <property type="protein sequence ID" value="MEA5454198.1"/>
    <property type="molecule type" value="Genomic_DNA"/>
</dbReference>
<dbReference type="Proteomes" id="UP001304769">
    <property type="component" value="Unassembled WGS sequence"/>
</dbReference>
<dbReference type="CDD" id="cd00586">
    <property type="entry name" value="4HBT"/>
    <property type="match status" value="1"/>
</dbReference>
<dbReference type="Gene3D" id="3.10.129.10">
    <property type="entry name" value="Hotdog Thioesterase"/>
    <property type="match status" value="1"/>
</dbReference>
<sequence>MSDLQPGAIRETVTRSVEWADTDASGHHHNSFIMRSVEAAEARLFKRLGVLEEYFGIAPRVHHEVDFRSKLYFGQEATTVLEIESVGRSSMTFRFEVMGEAFEREDLPVPRRLAASGRYVTVHVPHGTEESAPWPERILEKLAKAAADIGT</sequence>
<dbReference type="RefSeq" id="WP_323277980.1">
    <property type="nucleotide sequence ID" value="NZ_JAYGGQ010000002.1"/>
</dbReference>
<proteinExistence type="predicted"/>
<comment type="caution">
    <text evidence="1">The sequence shown here is derived from an EMBL/GenBank/DDBJ whole genome shotgun (WGS) entry which is preliminary data.</text>
</comment>
<dbReference type="Pfam" id="PF13279">
    <property type="entry name" value="4HBT_2"/>
    <property type="match status" value="1"/>
</dbReference>
<keyword evidence="2" id="KW-1185">Reference proteome</keyword>
<dbReference type="SUPFAM" id="SSF54637">
    <property type="entry name" value="Thioesterase/thiol ester dehydrase-isomerase"/>
    <property type="match status" value="1"/>
</dbReference>
<name>A0ABU5T3F2_9MICC</name>
<organism evidence="1 2">
    <name type="scientific">Sinomonas terricola</name>
    <dbReference type="NCBI Taxonomy" id="3110330"/>
    <lineage>
        <taxon>Bacteria</taxon>
        <taxon>Bacillati</taxon>
        <taxon>Actinomycetota</taxon>
        <taxon>Actinomycetes</taxon>
        <taxon>Micrococcales</taxon>
        <taxon>Micrococcaceae</taxon>
        <taxon>Sinomonas</taxon>
    </lineage>
</organism>
<evidence type="ECO:0000313" key="2">
    <source>
        <dbReference type="Proteomes" id="UP001304769"/>
    </source>
</evidence>
<reference evidence="1 2" key="1">
    <citation type="submission" date="2023-12" db="EMBL/GenBank/DDBJ databases">
        <title>Sinomonas terricola sp. nov, isolated from litchi orchard soil in Guangdong, PR China.</title>
        <authorList>
            <person name="Jiaxin W."/>
            <person name="Yang Z."/>
            <person name="Honghui Z."/>
        </authorList>
    </citation>
    <scope>NUCLEOTIDE SEQUENCE [LARGE SCALE GENOMIC DNA]</scope>
    <source>
        <strain evidence="1 2">JGH33</strain>
    </source>
</reference>